<dbReference type="OrthoDB" id="9907995at2"/>
<dbReference type="RefSeq" id="WP_080064625.1">
    <property type="nucleotide sequence ID" value="NZ_MZGX01000013.1"/>
</dbReference>
<reference evidence="1 2" key="1">
    <citation type="submission" date="2017-03" db="EMBL/GenBank/DDBJ databases">
        <title>Genome sequence of Clostridium hungatei DSM 14427.</title>
        <authorList>
            <person name="Poehlein A."/>
            <person name="Daniel R."/>
        </authorList>
    </citation>
    <scope>NUCLEOTIDE SEQUENCE [LARGE SCALE GENOMIC DNA]</scope>
    <source>
        <strain evidence="1 2">DSM 14427</strain>
    </source>
</reference>
<dbReference type="STRING" id="48256.CLHUN_21890"/>
<comment type="caution">
    <text evidence="1">The sequence shown here is derived from an EMBL/GenBank/DDBJ whole genome shotgun (WGS) entry which is preliminary data.</text>
</comment>
<dbReference type="EMBL" id="MZGX01000013">
    <property type="protein sequence ID" value="OPX43946.1"/>
    <property type="molecule type" value="Genomic_DNA"/>
</dbReference>
<keyword evidence="2" id="KW-1185">Reference proteome</keyword>
<proteinExistence type="predicted"/>
<evidence type="ECO:0000313" key="2">
    <source>
        <dbReference type="Proteomes" id="UP000191554"/>
    </source>
</evidence>
<sequence length="153" mass="16613">MEIATGYFISRAPAIEAARYLGRHGFAIEVLGHSNQEDFRDRQVVSEFEENLDVPYYGFTGGNMGISSGINGYMMAGTGPLVPARPIVSLVNGGIGDDFKSIMINWGVPRGIEQEIKSVVEAGSSVVMVECDSRDKAFVRDSLEKLGAQNIHI</sequence>
<evidence type="ECO:0000313" key="1">
    <source>
        <dbReference type="EMBL" id="OPX43946.1"/>
    </source>
</evidence>
<dbReference type="AlphaFoldDB" id="A0A1V4SKC3"/>
<gene>
    <name evidence="1" type="ORF">CLHUN_21890</name>
</gene>
<protein>
    <submittedName>
        <fullName evidence="1">Uncharacterized protein</fullName>
    </submittedName>
</protein>
<dbReference type="Proteomes" id="UP000191554">
    <property type="component" value="Unassembled WGS sequence"/>
</dbReference>
<organism evidence="1 2">
    <name type="scientific">Ruminiclostridium hungatei</name>
    <name type="common">Clostridium hungatei</name>
    <dbReference type="NCBI Taxonomy" id="48256"/>
    <lineage>
        <taxon>Bacteria</taxon>
        <taxon>Bacillati</taxon>
        <taxon>Bacillota</taxon>
        <taxon>Clostridia</taxon>
        <taxon>Eubacteriales</taxon>
        <taxon>Oscillospiraceae</taxon>
        <taxon>Ruminiclostridium</taxon>
    </lineage>
</organism>
<name>A0A1V4SKC3_RUMHU</name>
<accession>A0A1V4SKC3</accession>